<keyword evidence="2" id="KW-1185">Reference proteome</keyword>
<comment type="caution">
    <text evidence="1">The sequence shown here is derived from an EMBL/GenBank/DDBJ whole genome shotgun (WGS) entry which is preliminary data.</text>
</comment>
<evidence type="ECO:0000313" key="2">
    <source>
        <dbReference type="Proteomes" id="UP000315369"/>
    </source>
</evidence>
<gene>
    <name evidence="1" type="ORF">FJV41_10775</name>
</gene>
<dbReference type="AlphaFoldDB" id="A0A540X412"/>
<protein>
    <submittedName>
        <fullName evidence="1">Isoquinoline 1-oxidoreductase subunit</fullName>
    </submittedName>
</protein>
<dbReference type="SUPFAM" id="SSF48695">
    <property type="entry name" value="Multiheme cytochromes"/>
    <property type="match status" value="1"/>
</dbReference>
<accession>A0A540X412</accession>
<dbReference type="OrthoDB" id="656942at2"/>
<dbReference type="PROSITE" id="PS51257">
    <property type="entry name" value="PROKAR_LIPOPROTEIN"/>
    <property type="match status" value="1"/>
</dbReference>
<sequence>MMRALPVMASVVFLASAGGCRRQPDSEAARWESLPPVDARELRSLDMFQRIEDPAQRSRALFLETSRVYLHPRCSNCHPDGDSPYQDSGEMLHNPPVTRGPEDKGVVGMECTGCHQERNLELARVPGAPNWHLAPRSMSWVGKSPRQLCEQLKDPARNGGKTLEQLVEHNAHDKLVAWGWAPGSGRQPAPGTQARFGELVAAWVATGAQCPSEEVRP</sequence>
<dbReference type="Proteomes" id="UP000315369">
    <property type="component" value="Unassembled WGS sequence"/>
</dbReference>
<evidence type="ECO:0000313" key="1">
    <source>
        <dbReference type="EMBL" id="TQF15949.1"/>
    </source>
</evidence>
<dbReference type="InterPro" id="IPR036280">
    <property type="entry name" value="Multihaem_cyt_sf"/>
</dbReference>
<proteinExistence type="predicted"/>
<organism evidence="1 2">
    <name type="scientific">Myxococcus llanfairpwllgwyngyllgogerychwyrndrobwllllantysiliogogogochensis</name>
    <dbReference type="NCBI Taxonomy" id="2590453"/>
    <lineage>
        <taxon>Bacteria</taxon>
        <taxon>Pseudomonadati</taxon>
        <taxon>Myxococcota</taxon>
        <taxon>Myxococcia</taxon>
        <taxon>Myxococcales</taxon>
        <taxon>Cystobacterineae</taxon>
        <taxon>Myxococcaceae</taxon>
        <taxon>Myxococcus</taxon>
    </lineage>
</organism>
<reference evidence="1 2" key="1">
    <citation type="submission" date="2019-06" db="EMBL/GenBank/DDBJ databases">
        <authorList>
            <person name="Livingstone P."/>
            <person name="Whitworth D."/>
        </authorList>
    </citation>
    <scope>NUCLEOTIDE SEQUENCE [LARGE SCALE GENOMIC DNA]</scope>
    <source>
        <strain evidence="1 2">AM401</strain>
    </source>
</reference>
<dbReference type="EMBL" id="VIFM01000032">
    <property type="protein sequence ID" value="TQF15949.1"/>
    <property type="molecule type" value="Genomic_DNA"/>
</dbReference>
<name>A0A540X412_9BACT</name>
<dbReference type="RefSeq" id="WP_141642357.1">
    <property type="nucleotide sequence ID" value="NZ_VIFM01000032.1"/>
</dbReference>